<evidence type="ECO:0000313" key="2">
    <source>
        <dbReference type="Proteomes" id="UP001217089"/>
    </source>
</evidence>
<organism evidence="1 2">
    <name type="scientific">Tegillarca granosa</name>
    <name type="common">Malaysian cockle</name>
    <name type="synonym">Anadara granosa</name>
    <dbReference type="NCBI Taxonomy" id="220873"/>
    <lineage>
        <taxon>Eukaryota</taxon>
        <taxon>Metazoa</taxon>
        <taxon>Spiralia</taxon>
        <taxon>Lophotrochozoa</taxon>
        <taxon>Mollusca</taxon>
        <taxon>Bivalvia</taxon>
        <taxon>Autobranchia</taxon>
        <taxon>Pteriomorphia</taxon>
        <taxon>Arcoida</taxon>
        <taxon>Arcoidea</taxon>
        <taxon>Arcidae</taxon>
        <taxon>Tegillarca</taxon>
    </lineage>
</organism>
<accession>A0ABQ9EUR3</accession>
<evidence type="ECO:0008006" key="3">
    <source>
        <dbReference type="Google" id="ProtNLM"/>
    </source>
</evidence>
<protein>
    <recommendedName>
        <fullName evidence="3">HAT C-terminal dimerisation domain-containing protein</fullName>
    </recommendedName>
</protein>
<reference evidence="1 2" key="1">
    <citation type="submission" date="2022-12" db="EMBL/GenBank/DDBJ databases">
        <title>Chromosome-level genome of Tegillarca granosa.</title>
        <authorList>
            <person name="Kim J."/>
        </authorList>
    </citation>
    <scope>NUCLEOTIDE SEQUENCE [LARGE SCALE GENOMIC DNA]</scope>
    <source>
        <strain evidence="1">Teg-2019</strain>
        <tissue evidence="1">Adductor muscle</tissue>
    </source>
</reference>
<gene>
    <name evidence="1" type="ORF">KUTeg_014770</name>
</gene>
<dbReference type="PANTHER" id="PTHR46880:SF5">
    <property type="entry name" value="DUF4371 DOMAIN-CONTAINING PROTEIN"/>
    <property type="match status" value="1"/>
</dbReference>
<proteinExistence type="predicted"/>
<keyword evidence="2" id="KW-1185">Reference proteome</keyword>
<dbReference type="Proteomes" id="UP001217089">
    <property type="component" value="Unassembled WGS sequence"/>
</dbReference>
<evidence type="ECO:0000313" key="1">
    <source>
        <dbReference type="EMBL" id="KAJ8307676.1"/>
    </source>
</evidence>
<sequence>MTVDSIFTACFAFDHKNWPLPTDRNALLEYGKEDVRQVFRTFNVILTNASCNLVDALSQWNDLKFHVASTARYLQLHPLLVWQLVSQMDQDKGDYKDILKIIHLSSILPLSNACCERAFSTMKQIKSDGVAD</sequence>
<dbReference type="PANTHER" id="PTHR46880">
    <property type="entry name" value="RAS-ASSOCIATING DOMAIN-CONTAINING PROTEIN"/>
    <property type="match status" value="1"/>
</dbReference>
<dbReference type="EMBL" id="JARBDR010000757">
    <property type="protein sequence ID" value="KAJ8307676.1"/>
    <property type="molecule type" value="Genomic_DNA"/>
</dbReference>
<name>A0ABQ9EUR3_TEGGR</name>
<comment type="caution">
    <text evidence="1">The sequence shown here is derived from an EMBL/GenBank/DDBJ whole genome shotgun (WGS) entry which is preliminary data.</text>
</comment>